<accession>A0ABP4B033</accession>
<dbReference type="Proteomes" id="UP001501578">
    <property type="component" value="Unassembled WGS sequence"/>
</dbReference>
<organism evidence="1 2">
    <name type="scientific">Nonomuraea longicatena</name>
    <dbReference type="NCBI Taxonomy" id="83682"/>
    <lineage>
        <taxon>Bacteria</taxon>
        <taxon>Bacillati</taxon>
        <taxon>Actinomycetota</taxon>
        <taxon>Actinomycetes</taxon>
        <taxon>Streptosporangiales</taxon>
        <taxon>Streptosporangiaceae</taxon>
        <taxon>Nonomuraea</taxon>
    </lineage>
</organism>
<proteinExistence type="predicted"/>
<sequence length="278" mass="30987">MAAYGSRDEQGTIDKALQMRIRRCMTVHGFTYRHPAISTTHRPTPGDDESWGGHFRLDLTNDDLTRSRREGYGLYRSADQAAAPEELNTAYLRSLSPDRRKAWDKAMLGDGGTAKAAIPGMAQVAVPAEGCIGAAHAELYGDLQTFIRASGVVNGLGIPLKGQWSKDPQVLAAAESWRRCMGSKGFWYKVWGDAWNAAAEIYQDENVPRRQPHPEEIRIATADAECSVQTGKSRVERDRFTYYQQRAPTEWAPQIGQYRQIREAALIKARTVLSETQG</sequence>
<comment type="caution">
    <text evidence="1">The sequence shown here is derived from an EMBL/GenBank/DDBJ whole genome shotgun (WGS) entry which is preliminary data.</text>
</comment>
<evidence type="ECO:0000313" key="1">
    <source>
        <dbReference type="EMBL" id="GAA0943922.1"/>
    </source>
</evidence>
<evidence type="ECO:0000313" key="2">
    <source>
        <dbReference type="Proteomes" id="UP001501578"/>
    </source>
</evidence>
<protein>
    <submittedName>
        <fullName evidence="1">Uncharacterized protein</fullName>
    </submittedName>
</protein>
<keyword evidence="2" id="KW-1185">Reference proteome</keyword>
<dbReference type="EMBL" id="BAAAHQ010000035">
    <property type="protein sequence ID" value="GAA0943922.1"/>
    <property type="molecule type" value="Genomic_DNA"/>
</dbReference>
<gene>
    <name evidence="1" type="ORF">GCM10009560_57680</name>
</gene>
<reference evidence="2" key="1">
    <citation type="journal article" date="2019" name="Int. J. Syst. Evol. Microbiol.">
        <title>The Global Catalogue of Microorganisms (GCM) 10K type strain sequencing project: providing services to taxonomists for standard genome sequencing and annotation.</title>
        <authorList>
            <consortium name="The Broad Institute Genomics Platform"/>
            <consortium name="The Broad Institute Genome Sequencing Center for Infectious Disease"/>
            <person name="Wu L."/>
            <person name="Ma J."/>
        </authorList>
    </citation>
    <scope>NUCLEOTIDE SEQUENCE [LARGE SCALE GENOMIC DNA]</scope>
    <source>
        <strain evidence="2">JCM 11136</strain>
    </source>
</reference>
<dbReference type="RefSeq" id="WP_343953233.1">
    <property type="nucleotide sequence ID" value="NZ_BAAAHQ010000035.1"/>
</dbReference>
<name>A0ABP4B033_9ACTN</name>